<dbReference type="Proteomes" id="UP001515480">
    <property type="component" value="Unassembled WGS sequence"/>
</dbReference>
<keyword evidence="2" id="KW-1185">Reference proteome</keyword>
<proteinExistence type="predicted"/>
<dbReference type="EMBL" id="JBGBPQ010000023">
    <property type="protein sequence ID" value="KAL1500439.1"/>
    <property type="molecule type" value="Genomic_DNA"/>
</dbReference>
<reference evidence="1 2" key="1">
    <citation type="journal article" date="2024" name="Science">
        <title>Giant polyketide synthase enzymes in the biosynthesis of giant marine polyether toxins.</title>
        <authorList>
            <person name="Fallon T.R."/>
            <person name="Shende V.V."/>
            <person name="Wierzbicki I.H."/>
            <person name="Pendleton A.L."/>
            <person name="Watervoot N.F."/>
            <person name="Auber R.P."/>
            <person name="Gonzalez D.J."/>
            <person name="Wisecaver J.H."/>
            <person name="Moore B.S."/>
        </authorList>
    </citation>
    <scope>NUCLEOTIDE SEQUENCE [LARGE SCALE GENOMIC DNA]</scope>
    <source>
        <strain evidence="1 2">12B1</strain>
    </source>
</reference>
<dbReference type="Gene3D" id="3.30.300.20">
    <property type="match status" value="1"/>
</dbReference>
<dbReference type="InterPro" id="IPR015946">
    <property type="entry name" value="KH_dom-like_a/b"/>
</dbReference>
<dbReference type="SUPFAM" id="SSF82784">
    <property type="entry name" value="OsmC-like"/>
    <property type="match status" value="1"/>
</dbReference>
<accession>A0AB34IJM8</accession>
<evidence type="ECO:0000313" key="1">
    <source>
        <dbReference type="EMBL" id="KAL1500439.1"/>
    </source>
</evidence>
<sequence>MLLPKLQPWPRLSCVRQASLKSYELTASSQGVACTSRTAGGHVVVTDLPRAMGGRDAHAQPVELMLAALLGCKTATAHFVARHLWKRPYNRIETIQWHDVQAVRDDRGATSLPIGETPVVGAGILRDLALAQFVVVANNFSPMLAGLLVSLGSQDLNSSEPGAWSFMALRYPAVAKATRELHSVLDRAIAAVGPTVCVALCSILGALLHSLLRPADGSDDADAALAVARPSKKHAVLYDSGCTALITNTLQGQVGATRT</sequence>
<gene>
    <name evidence="1" type="ORF">AB1Y20_013096</name>
</gene>
<name>A0AB34IJM8_PRYPA</name>
<organism evidence="1 2">
    <name type="scientific">Prymnesium parvum</name>
    <name type="common">Toxic golden alga</name>
    <dbReference type="NCBI Taxonomy" id="97485"/>
    <lineage>
        <taxon>Eukaryota</taxon>
        <taxon>Haptista</taxon>
        <taxon>Haptophyta</taxon>
        <taxon>Prymnesiophyceae</taxon>
        <taxon>Prymnesiales</taxon>
        <taxon>Prymnesiaceae</taxon>
        <taxon>Prymnesium</taxon>
    </lineage>
</organism>
<protein>
    <submittedName>
        <fullName evidence="1">Uncharacterized protein</fullName>
    </submittedName>
</protein>
<evidence type="ECO:0000313" key="2">
    <source>
        <dbReference type="Proteomes" id="UP001515480"/>
    </source>
</evidence>
<comment type="caution">
    <text evidence="1">The sequence shown here is derived from an EMBL/GenBank/DDBJ whole genome shotgun (WGS) entry which is preliminary data.</text>
</comment>
<dbReference type="InterPro" id="IPR036102">
    <property type="entry name" value="OsmC/Ohrsf"/>
</dbReference>
<dbReference type="AlphaFoldDB" id="A0AB34IJM8"/>